<dbReference type="Proteomes" id="UP000245207">
    <property type="component" value="Unassembled WGS sequence"/>
</dbReference>
<comment type="caution">
    <text evidence="11">The sequence shown here is derived from an EMBL/GenBank/DDBJ whole genome shotgun (WGS) entry which is preliminary data.</text>
</comment>
<accession>A0A2U1PGG7</accession>
<reference evidence="11 12" key="1">
    <citation type="journal article" date="2018" name="Mol. Plant">
        <title>The genome of Artemisia annua provides insight into the evolution of Asteraceae family and artemisinin biosynthesis.</title>
        <authorList>
            <person name="Shen Q."/>
            <person name="Zhang L."/>
            <person name="Liao Z."/>
            <person name="Wang S."/>
            <person name="Yan T."/>
            <person name="Shi P."/>
            <person name="Liu M."/>
            <person name="Fu X."/>
            <person name="Pan Q."/>
            <person name="Wang Y."/>
            <person name="Lv Z."/>
            <person name="Lu X."/>
            <person name="Zhang F."/>
            <person name="Jiang W."/>
            <person name="Ma Y."/>
            <person name="Chen M."/>
            <person name="Hao X."/>
            <person name="Li L."/>
            <person name="Tang Y."/>
            <person name="Lv G."/>
            <person name="Zhou Y."/>
            <person name="Sun X."/>
            <person name="Brodelius P.E."/>
            <person name="Rose J.K.C."/>
            <person name="Tang K."/>
        </authorList>
    </citation>
    <scope>NUCLEOTIDE SEQUENCE [LARGE SCALE GENOMIC DNA]</scope>
    <source>
        <strain evidence="12">cv. Huhao1</strain>
        <tissue evidence="11">Leaf</tissue>
    </source>
</reference>
<keyword evidence="3" id="KW-1003">Cell membrane</keyword>
<evidence type="ECO:0000256" key="7">
    <source>
        <dbReference type="ARBA" id="ARBA00023136"/>
    </source>
</evidence>
<feature type="transmembrane region" description="Helical" evidence="10">
    <location>
        <begin position="116"/>
        <end position="136"/>
    </location>
</feature>
<dbReference type="AlphaFoldDB" id="A0A2U1PGG7"/>
<comment type="subcellular location">
    <subcellularLocation>
        <location evidence="1">Cell membrane</location>
        <topology evidence="1">Multi-pass membrane protein</topology>
    </subcellularLocation>
</comment>
<feature type="transmembrane region" description="Helical" evidence="10">
    <location>
        <begin position="143"/>
        <end position="165"/>
    </location>
</feature>
<keyword evidence="6 10" id="KW-1133">Transmembrane helix</keyword>
<feature type="transmembrane region" description="Helical" evidence="10">
    <location>
        <begin position="84"/>
        <end position="104"/>
    </location>
</feature>
<keyword evidence="5" id="KW-0769">Symport</keyword>
<dbReference type="PANTHER" id="PTHR45826:SF8">
    <property type="entry name" value="CATIONIC AMINO ACID TRANSPORTER"/>
    <property type="match status" value="1"/>
</dbReference>
<proteinExistence type="inferred from homology"/>
<dbReference type="GO" id="GO:0015203">
    <property type="term" value="F:polyamine transmembrane transporter activity"/>
    <property type="evidence" value="ECO:0007669"/>
    <property type="project" value="UniProtKB-ARBA"/>
</dbReference>
<dbReference type="EMBL" id="PKPP01001185">
    <property type="protein sequence ID" value="PWA84864.1"/>
    <property type="molecule type" value="Genomic_DNA"/>
</dbReference>
<sequence length="380" mass="41457">MSTNPPLSIEVDTLPVTNPVTTRIPKHRKKLTLIPLIFIIYFEVAGGPYGEEPVVKAAGPLFAILGFSIFPLIWLFWGSLMGSWKLLTSVINLSAFPILCVAYLEKLFPIFEDGLPRLLAIFILNLVLAFICFTGIDIVGYALIVLVVVSLAPFGIIFAMAIPHIKPHSTLAGEVEKPKKTFPRALLFAVLLTCLAYIVPLMAVTGAIELAQKQWDTGYMAVAAETIGGTWLKILINIGVALSAMGLYLALLGSCSFQILGQAALGNMSPETPANIKTTLRNTNTSPVYQNSPNTEGRYVELSQPQPDIELTQRALPSSPICSPLRQKLRRATESYEDLIGGQATFGIGQSSRQEMPWKNVEPNSPFPYTSDSSIPHLDQ</sequence>
<keyword evidence="4 10" id="KW-0812">Transmembrane</keyword>
<evidence type="ECO:0000313" key="12">
    <source>
        <dbReference type="Proteomes" id="UP000245207"/>
    </source>
</evidence>
<feature type="transmembrane region" description="Helical" evidence="10">
    <location>
        <begin position="31"/>
        <end position="49"/>
    </location>
</feature>
<evidence type="ECO:0000256" key="9">
    <source>
        <dbReference type="SAM" id="MobiDB-lite"/>
    </source>
</evidence>
<dbReference type="PANTHER" id="PTHR45826">
    <property type="entry name" value="POLYAMINE TRANSPORTER PUT1"/>
    <property type="match status" value="1"/>
</dbReference>
<evidence type="ECO:0000256" key="10">
    <source>
        <dbReference type="SAM" id="Phobius"/>
    </source>
</evidence>
<dbReference type="InterPro" id="IPR002293">
    <property type="entry name" value="AA/rel_permease1"/>
</dbReference>
<keyword evidence="2" id="KW-0813">Transport</keyword>
<dbReference type="GO" id="GO:0005886">
    <property type="term" value="C:plasma membrane"/>
    <property type="evidence" value="ECO:0007669"/>
    <property type="project" value="UniProtKB-SubCell"/>
</dbReference>
<evidence type="ECO:0000256" key="5">
    <source>
        <dbReference type="ARBA" id="ARBA00022847"/>
    </source>
</evidence>
<evidence type="ECO:0000256" key="6">
    <source>
        <dbReference type="ARBA" id="ARBA00022989"/>
    </source>
</evidence>
<keyword evidence="12" id="KW-1185">Reference proteome</keyword>
<comment type="similarity">
    <text evidence="8">Belongs to the amino acid-polyamine-organocation (APC) superfamily. Polyamine:cation symporter (PHS) (TC 2.A.3.12) family.</text>
</comment>
<feature type="transmembrane region" description="Helical" evidence="10">
    <location>
        <begin position="185"/>
        <end position="210"/>
    </location>
</feature>
<protein>
    <submittedName>
        <fullName evidence="11">Amino acid/polyamine transporter I</fullName>
    </submittedName>
</protein>
<evidence type="ECO:0000256" key="3">
    <source>
        <dbReference type="ARBA" id="ARBA00022475"/>
    </source>
</evidence>
<keyword evidence="7 10" id="KW-0472">Membrane</keyword>
<feature type="transmembrane region" description="Helical" evidence="10">
    <location>
        <begin position="231"/>
        <end position="251"/>
    </location>
</feature>
<dbReference type="Pfam" id="PF13520">
    <property type="entry name" value="AA_permease_2"/>
    <property type="match status" value="1"/>
</dbReference>
<dbReference type="Gene3D" id="1.20.1740.10">
    <property type="entry name" value="Amino acid/polyamine transporter I"/>
    <property type="match status" value="1"/>
</dbReference>
<evidence type="ECO:0000256" key="8">
    <source>
        <dbReference type="ARBA" id="ARBA00024041"/>
    </source>
</evidence>
<dbReference type="GO" id="GO:0015293">
    <property type="term" value="F:symporter activity"/>
    <property type="evidence" value="ECO:0007669"/>
    <property type="project" value="UniProtKB-KW"/>
</dbReference>
<name>A0A2U1PGG7_ARTAN</name>
<evidence type="ECO:0000256" key="1">
    <source>
        <dbReference type="ARBA" id="ARBA00004651"/>
    </source>
</evidence>
<dbReference type="InterPro" id="IPR044566">
    <property type="entry name" value="RMV1-like"/>
</dbReference>
<dbReference type="OrthoDB" id="5982228at2759"/>
<evidence type="ECO:0000313" key="11">
    <source>
        <dbReference type="EMBL" id="PWA84864.1"/>
    </source>
</evidence>
<organism evidence="11 12">
    <name type="scientific">Artemisia annua</name>
    <name type="common">Sweet wormwood</name>
    <dbReference type="NCBI Taxonomy" id="35608"/>
    <lineage>
        <taxon>Eukaryota</taxon>
        <taxon>Viridiplantae</taxon>
        <taxon>Streptophyta</taxon>
        <taxon>Embryophyta</taxon>
        <taxon>Tracheophyta</taxon>
        <taxon>Spermatophyta</taxon>
        <taxon>Magnoliopsida</taxon>
        <taxon>eudicotyledons</taxon>
        <taxon>Gunneridae</taxon>
        <taxon>Pentapetalae</taxon>
        <taxon>asterids</taxon>
        <taxon>campanulids</taxon>
        <taxon>Asterales</taxon>
        <taxon>Asteraceae</taxon>
        <taxon>Asteroideae</taxon>
        <taxon>Anthemideae</taxon>
        <taxon>Artemisiinae</taxon>
        <taxon>Artemisia</taxon>
    </lineage>
</organism>
<gene>
    <name evidence="11" type="ORF">CTI12_AA155660</name>
</gene>
<evidence type="ECO:0000256" key="4">
    <source>
        <dbReference type="ARBA" id="ARBA00022692"/>
    </source>
</evidence>
<feature type="transmembrane region" description="Helical" evidence="10">
    <location>
        <begin position="55"/>
        <end position="77"/>
    </location>
</feature>
<feature type="region of interest" description="Disordered" evidence="9">
    <location>
        <begin position="346"/>
        <end position="380"/>
    </location>
</feature>
<dbReference type="STRING" id="35608.A0A2U1PGG7"/>
<evidence type="ECO:0000256" key="2">
    <source>
        <dbReference type="ARBA" id="ARBA00022448"/>
    </source>
</evidence>